<evidence type="ECO:0000313" key="3">
    <source>
        <dbReference type="Proteomes" id="UP000271098"/>
    </source>
</evidence>
<accession>A0A183F0P9</accession>
<dbReference type="Proteomes" id="UP000271098">
    <property type="component" value="Unassembled WGS sequence"/>
</dbReference>
<evidence type="ECO:0000313" key="4">
    <source>
        <dbReference type="WBParaSite" id="GPUH_0002682001-mRNA-1"/>
    </source>
</evidence>
<protein>
    <submittedName>
        <fullName evidence="4">Secreted protein</fullName>
    </submittedName>
</protein>
<gene>
    <name evidence="2" type="ORF">GPUH_LOCUS26790</name>
</gene>
<reference evidence="2 3" key="2">
    <citation type="submission" date="2018-11" db="EMBL/GenBank/DDBJ databases">
        <authorList>
            <consortium name="Pathogen Informatics"/>
        </authorList>
    </citation>
    <scope>NUCLEOTIDE SEQUENCE [LARGE SCALE GENOMIC DNA]</scope>
</reference>
<reference evidence="4" key="1">
    <citation type="submission" date="2016-06" db="UniProtKB">
        <authorList>
            <consortium name="WormBaseParasite"/>
        </authorList>
    </citation>
    <scope>IDENTIFICATION</scope>
</reference>
<organism evidence="4">
    <name type="scientific">Gongylonema pulchrum</name>
    <dbReference type="NCBI Taxonomy" id="637853"/>
    <lineage>
        <taxon>Eukaryota</taxon>
        <taxon>Metazoa</taxon>
        <taxon>Ecdysozoa</taxon>
        <taxon>Nematoda</taxon>
        <taxon>Chromadorea</taxon>
        <taxon>Rhabditida</taxon>
        <taxon>Spirurina</taxon>
        <taxon>Spiruromorpha</taxon>
        <taxon>Spiruroidea</taxon>
        <taxon>Gongylonematidae</taxon>
        <taxon>Gongylonema</taxon>
    </lineage>
</organism>
<feature type="signal peptide" evidence="1">
    <location>
        <begin position="1"/>
        <end position="29"/>
    </location>
</feature>
<evidence type="ECO:0000256" key="1">
    <source>
        <dbReference type="SAM" id="SignalP"/>
    </source>
</evidence>
<dbReference type="AlphaFoldDB" id="A0A183F0P9"/>
<keyword evidence="1" id="KW-0732">Signal</keyword>
<feature type="chain" id="PRO_5043139351" evidence="1">
    <location>
        <begin position="30"/>
        <end position="62"/>
    </location>
</feature>
<keyword evidence="3" id="KW-1185">Reference proteome</keyword>
<dbReference type="WBParaSite" id="GPUH_0002682001-mRNA-1">
    <property type="protein sequence ID" value="GPUH_0002682001-mRNA-1"/>
    <property type="gene ID" value="GPUH_0002682001"/>
</dbReference>
<name>A0A183F0P9_9BILA</name>
<sequence length="62" mass="7102">MLLRYAGRGFLLALCSDVAWVWLQLFASGRDPGGSAPKKNFFSFDYYQQYFDVDTDQVISIL</sequence>
<evidence type="ECO:0000313" key="2">
    <source>
        <dbReference type="EMBL" id="VDN49479.1"/>
    </source>
</evidence>
<dbReference type="EMBL" id="UYRT01114147">
    <property type="protein sequence ID" value="VDN49479.1"/>
    <property type="molecule type" value="Genomic_DNA"/>
</dbReference>
<proteinExistence type="predicted"/>